<evidence type="ECO:0000259" key="11">
    <source>
        <dbReference type="PROSITE" id="PS50075"/>
    </source>
</evidence>
<dbReference type="PROSITE" id="PS52004">
    <property type="entry name" value="KS3_2"/>
    <property type="match status" value="2"/>
</dbReference>
<dbReference type="Gene3D" id="3.10.129.110">
    <property type="entry name" value="Polyketide synthase dehydratase"/>
    <property type="match status" value="3"/>
</dbReference>
<dbReference type="InterPro" id="IPR032821">
    <property type="entry name" value="PKS_assoc"/>
</dbReference>
<keyword evidence="8" id="KW-0012">Acyltransferase</keyword>
<proteinExistence type="predicted"/>
<dbReference type="InterPro" id="IPR001227">
    <property type="entry name" value="Ac_transferase_dom_sf"/>
</dbReference>
<evidence type="ECO:0000256" key="9">
    <source>
        <dbReference type="PROSITE-ProRule" id="PRU01363"/>
    </source>
</evidence>
<dbReference type="InterPro" id="IPR013968">
    <property type="entry name" value="PKS_KR"/>
</dbReference>
<comment type="cofactor">
    <cofactor evidence="1">
        <name>pantetheine 4'-phosphate</name>
        <dbReference type="ChEBI" id="CHEBI:47942"/>
    </cofactor>
</comment>
<dbReference type="SMART" id="SM00822">
    <property type="entry name" value="PKS_KR"/>
    <property type="match status" value="2"/>
</dbReference>
<dbReference type="InterPro" id="IPR015083">
    <property type="entry name" value="NorB/c/GfsB-D-like_docking"/>
</dbReference>
<dbReference type="InterPro" id="IPR020806">
    <property type="entry name" value="PKS_PP-bd"/>
</dbReference>
<evidence type="ECO:0000256" key="6">
    <source>
        <dbReference type="ARBA" id="ARBA00023194"/>
    </source>
</evidence>
<feature type="domain" description="Ketosynthase family 3 (KS3)" evidence="12">
    <location>
        <begin position="1745"/>
        <end position="2155"/>
    </location>
</feature>
<keyword evidence="4" id="KW-0597">Phosphoprotein</keyword>
<feature type="region of interest" description="N-terminal hotdog fold" evidence="9">
    <location>
        <begin position="950"/>
        <end position="1071"/>
    </location>
</feature>
<evidence type="ECO:0000313" key="15">
    <source>
        <dbReference type="Proteomes" id="UP001596004"/>
    </source>
</evidence>
<gene>
    <name evidence="14" type="ORF">ACFO60_39880</name>
</gene>
<dbReference type="Pfam" id="PF22953">
    <property type="entry name" value="SpnB_Rossmann"/>
    <property type="match status" value="2"/>
</dbReference>
<dbReference type="EMBL" id="JBHSFP010000066">
    <property type="protein sequence ID" value="MFC4536969.1"/>
    <property type="molecule type" value="Genomic_DNA"/>
</dbReference>
<comment type="pathway">
    <text evidence="2">Antibiotic biosynthesis.</text>
</comment>
<dbReference type="InterPro" id="IPR049551">
    <property type="entry name" value="PKS_DH_C"/>
</dbReference>
<evidence type="ECO:0000256" key="2">
    <source>
        <dbReference type="ARBA" id="ARBA00004792"/>
    </source>
</evidence>
<feature type="active site" description="Proton acceptor; for dehydratase activity" evidence="9">
    <location>
        <position position="2682"/>
    </location>
</feature>
<evidence type="ECO:0000256" key="10">
    <source>
        <dbReference type="SAM" id="MobiDB-lite"/>
    </source>
</evidence>
<dbReference type="SUPFAM" id="SSF47336">
    <property type="entry name" value="ACP-like"/>
    <property type="match status" value="2"/>
</dbReference>
<dbReference type="InterPro" id="IPR042104">
    <property type="entry name" value="PKS_dehydratase_sf"/>
</dbReference>
<comment type="caution">
    <text evidence="14">The sequence shown here is derived from an EMBL/GenBank/DDBJ whole genome shotgun (WGS) entry which is preliminary data.</text>
</comment>
<dbReference type="Pfam" id="PF02801">
    <property type="entry name" value="Ketoacyl-synt_C"/>
    <property type="match status" value="2"/>
</dbReference>
<keyword evidence="5" id="KW-0808">Transferase</keyword>
<feature type="active site" description="Proton donor; for dehydratase activity" evidence="9">
    <location>
        <position position="1155"/>
    </location>
</feature>
<dbReference type="InterPro" id="IPR049552">
    <property type="entry name" value="PKS_DH_N"/>
</dbReference>
<organism evidence="14 15">
    <name type="scientific">Sphaerisporangium dianthi</name>
    <dbReference type="NCBI Taxonomy" id="1436120"/>
    <lineage>
        <taxon>Bacteria</taxon>
        <taxon>Bacillati</taxon>
        <taxon>Actinomycetota</taxon>
        <taxon>Actinomycetes</taxon>
        <taxon>Streptosporangiales</taxon>
        <taxon>Streptosporangiaceae</taxon>
        <taxon>Sphaerisporangium</taxon>
    </lineage>
</organism>
<feature type="active site" description="Proton donor; for dehydratase activity" evidence="9">
    <location>
        <position position="2846"/>
    </location>
</feature>
<dbReference type="InterPro" id="IPR014043">
    <property type="entry name" value="Acyl_transferase_dom"/>
</dbReference>
<dbReference type="SMART" id="SM00826">
    <property type="entry name" value="PKS_DH"/>
    <property type="match status" value="2"/>
</dbReference>
<dbReference type="SUPFAM" id="SSF55048">
    <property type="entry name" value="Probable ACP-binding domain of malonyl-CoA ACP transacylase"/>
    <property type="match status" value="2"/>
</dbReference>
<dbReference type="SUPFAM" id="SSF101173">
    <property type="entry name" value="Docking domain B of the erythromycin polyketide synthase (DEBS)"/>
    <property type="match status" value="1"/>
</dbReference>
<keyword evidence="7" id="KW-0511">Multifunctional enzyme</keyword>
<dbReference type="InterPro" id="IPR009081">
    <property type="entry name" value="PP-bd_ACP"/>
</dbReference>
<feature type="region of interest" description="Disordered" evidence="10">
    <location>
        <begin position="460"/>
        <end position="495"/>
    </location>
</feature>
<dbReference type="SUPFAM" id="SSF52151">
    <property type="entry name" value="FabD/lysophospholipase-like"/>
    <property type="match status" value="2"/>
</dbReference>
<dbReference type="CDD" id="cd00833">
    <property type="entry name" value="PKS"/>
    <property type="match status" value="2"/>
</dbReference>
<dbReference type="RefSeq" id="WP_380852422.1">
    <property type="nucleotide sequence ID" value="NZ_JBHSFP010000066.1"/>
</dbReference>
<evidence type="ECO:0000259" key="13">
    <source>
        <dbReference type="PROSITE" id="PS52019"/>
    </source>
</evidence>
<dbReference type="InterPro" id="IPR014030">
    <property type="entry name" value="Ketoacyl_synth_N"/>
</dbReference>
<dbReference type="Pfam" id="PF21089">
    <property type="entry name" value="PKS_DH_N"/>
    <property type="match status" value="2"/>
</dbReference>
<dbReference type="Pfam" id="PF08990">
    <property type="entry name" value="Docking"/>
    <property type="match status" value="1"/>
</dbReference>
<dbReference type="InterPro" id="IPR014031">
    <property type="entry name" value="Ketoacyl_synth_C"/>
</dbReference>
<evidence type="ECO:0000256" key="4">
    <source>
        <dbReference type="ARBA" id="ARBA00022553"/>
    </source>
</evidence>
<dbReference type="PROSITE" id="PS50075">
    <property type="entry name" value="CARRIER"/>
    <property type="match status" value="2"/>
</dbReference>
<dbReference type="InterPro" id="IPR036291">
    <property type="entry name" value="NAD(P)-bd_dom_sf"/>
</dbReference>
<dbReference type="Pfam" id="PF00550">
    <property type="entry name" value="PP-binding"/>
    <property type="match status" value="2"/>
</dbReference>
<feature type="domain" description="Carrier" evidence="11">
    <location>
        <begin position="3373"/>
        <end position="3448"/>
    </location>
</feature>
<dbReference type="InterPro" id="IPR057326">
    <property type="entry name" value="KR_dom"/>
</dbReference>
<dbReference type="Gene3D" id="1.10.1200.10">
    <property type="entry name" value="ACP-like"/>
    <property type="match status" value="2"/>
</dbReference>
<dbReference type="SUPFAM" id="SSF51735">
    <property type="entry name" value="NAD(P)-binding Rossmann-fold domains"/>
    <property type="match status" value="4"/>
</dbReference>
<dbReference type="Gene3D" id="3.40.47.10">
    <property type="match status" value="2"/>
</dbReference>
<feature type="domain" description="Carrier" evidence="11">
    <location>
        <begin position="1650"/>
        <end position="1725"/>
    </location>
</feature>
<dbReference type="InterPro" id="IPR036736">
    <property type="entry name" value="ACP-like_sf"/>
</dbReference>
<evidence type="ECO:0000256" key="1">
    <source>
        <dbReference type="ARBA" id="ARBA00001957"/>
    </source>
</evidence>
<accession>A0ABV9CV11</accession>
<dbReference type="InterPro" id="IPR016035">
    <property type="entry name" value="Acyl_Trfase/lysoPLipase"/>
</dbReference>
<evidence type="ECO:0000256" key="7">
    <source>
        <dbReference type="ARBA" id="ARBA00023268"/>
    </source>
</evidence>
<name>A0ABV9CV11_9ACTN</name>
<keyword evidence="15" id="KW-1185">Reference proteome</keyword>
<reference evidence="15" key="1">
    <citation type="journal article" date="2019" name="Int. J. Syst. Evol. Microbiol.">
        <title>The Global Catalogue of Microorganisms (GCM) 10K type strain sequencing project: providing services to taxonomists for standard genome sequencing and annotation.</title>
        <authorList>
            <consortium name="The Broad Institute Genomics Platform"/>
            <consortium name="The Broad Institute Genome Sequencing Center for Infectious Disease"/>
            <person name="Wu L."/>
            <person name="Ma J."/>
        </authorList>
    </citation>
    <scope>NUCLEOTIDE SEQUENCE [LARGE SCALE GENOMIC DNA]</scope>
    <source>
        <strain evidence="15">CGMCC 4.7132</strain>
    </source>
</reference>
<dbReference type="Pfam" id="PF16197">
    <property type="entry name" value="KAsynt_C_assoc"/>
    <property type="match status" value="2"/>
</dbReference>
<feature type="domain" description="PKS/mFAS DH" evidence="13">
    <location>
        <begin position="950"/>
        <end position="1253"/>
    </location>
</feature>
<dbReference type="SMART" id="SM00827">
    <property type="entry name" value="PKS_AT"/>
    <property type="match status" value="2"/>
</dbReference>
<dbReference type="SMART" id="SM00823">
    <property type="entry name" value="PKS_PP"/>
    <property type="match status" value="2"/>
</dbReference>
<dbReference type="InterPro" id="IPR036299">
    <property type="entry name" value="Polyketide_synth_docking_sf"/>
</dbReference>
<dbReference type="Proteomes" id="UP001596004">
    <property type="component" value="Unassembled WGS sequence"/>
</dbReference>
<dbReference type="InterPro" id="IPR016036">
    <property type="entry name" value="Malonyl_transacylase_ACP-bd"/>
</dbReference>
<keyword evidence="3" id="KW-0596">Phosphopantetheine</keyword>
<dbReference type="InterPro" id="IPR006162">
    <property type="entry name" value="Ppantetheine_attach_site"/>
</dbReference>
<dbReference type="Pfam" id="PF14765">
    <property type="entry name" value="PS-DH"/>
    <property type="match status" value="2"/>
</dbReference>
<evidence type="ECO:0000259" key="12">
    <source>
        <dbReference type="PROSITE" id="PS52004"/>
    </source>
</evidence>
<dbReference type="Pfam" id="PF00698">
    <property type="entry name" value="Acyl_transf_1"/>
    <property type="match status" value="2"/>
</dbReference>
<feature type="region of interest" description="C-terminal hotdog fold" evidence="9">
    <location>
        <begin position="2785"/>
        <end position="2922"/>
    </location>
</feature>
<dbReference type="PROSITE" id="PS00012">
    <property type="entry name" value="PHOSPHOPANTETHEINE"/>
    <property type="match status" value="1"/>
</dbReference>
<dbReference type="InterPro" id="IPR020807">
    <property type="entry name" value="PKS_DH"/>
</dbReference>
<feature type="region of interest" description="N-terminal hotdog fold" evidence="9">
    <location>
        <begin position="2650"/>
        <end position="2773"/>
    </location>
</feature>
<dbReference type="CDD" id="cd08956">
    <property type="entry name" value="KR_3_FAS_SDR_x"/>
    <property type="match status" value="2"/>
</dbReference>
<dbReference type="Gene3D" id="3.40.366.10">
    <property type="entry name" value="Malonyl-Coenzyme A Acyl Carrier Protein, domain 2"/>
    <property type="match status" value="2"/>
</dbReference>
<dbReference type="InterPro" id="IPR020841">
    <property type="entry name" value="PKS_Beta-ketoAc_synthase_dom"/>
</dbReference>
<dbReference type="InterPro" id="IPR055123">
    <property type="entry name" value="SpnB-like_Rossmann"/>
</dbReference>
<evidence type="ECO:0000256" key="3">
    <source>
        <dbReference type="ARBA" id="ARBA00022450"/>
    </source>
</evidence>
<dbReference type="Gene3D" id="3.40.50.720">
    <property type="entry name" value="NAD(P)-binding Rossmann-like Domain"/>
    <property type="match status" value="2"/>
</dbReference>
<dbReference type="SMART" id="SM01294">
    <property type="entry name" value="PKS_PP_betabranch"/>
    <property type="match status" value="2"/>
</dbReference>
<dbReference type="PROSITE" id="PS00606">
    <property type="entry name" value="KS3_1"/>
    <property type="match status" value="2"/>
</dbReference>
<feature type="active site" description="Proton acceptor; for dehydratase activity" evidence="9">
    <location>
        <position position="982"/>
    </location>
</feature>
<evidence type="ECO:0000256" key="8">
    <source>
        <dbReference type="ARBA" id="ARBA00023315"/>
    </source>
</evidence>
<evidence type="ECO:0000313" key="14">
    <source>
        <dbReference type="EMBL" id="MFC4536969.1"/>
    </source>
</evidence>
<dbReference type="InterPro" id="IPR049900">
    <property type="entry name" value="PKS_mFAS_DH"/>
</dbReference>
<dbReference type="Gene3D" id="3.30.70.3290">
    <property type="match status" value="2"/>
</dbReference>
<dbReference type="SMART" id="SM00825">
    <property type="entry name" value="PKS_KS"/>
    <property type="match status" value="2"/>
</dbReference>
<dbReference type="InterPro" id="IPR018201">
    <property type="entry name" value="Ketoacyl_synth_AS"/>
</dbReference>
<dbReference type="SUPFAM" id="SSF53901">
    <property type="entry name" value="Thiolase-like"/>
    <property type="match status" value="2"/>
</dbReference>
<dbReference type="PANTHER" id="PTHR43775">
    <property type="entry name" value="FATTY ACID SYNTHASE"/>
    <property type="match status" value="1"/>
</dbReference>
<dbReference type="PANTHER" id="PTHR43775:SF51">
    <property type="entry name" value="INACTIVE PHENOLPHTHIOCEROL SYNTHESIS POLYKETIDE SYNTHASE TYPE I PKS1-RELATED"/>
    <property type="match status" value="1"/>
</dbReference>
<dbReference type="InterPro" id="IPR016039">
    <property type="entry name" value="Thiolase-like"/>
</dbReference>
<keyword evidence="6" id="KW-0045">Antibiotic biosynthesis</keyword>
<protein>
    <submittedName>
        <fullName evidence="14">SDR family NAD(P)-dependent oxidoreductase</fullName>
    </submittedName>
</protein>
<feature type="region of interest" description="C-terminal hotdog fold" evidence="9">
    <location>
        <begin position="1090"/>
        <end position="1253"/>
    </location>
</feature>
<evidence type="ECO:0000256" key="5">
    <source>
        <dbReference type="ARBA" id="ARBA00022679"/>
    </source>
</evidence>
<feature type="domain" description="PKS/mFAS DH" evidence="13">
    <location>
        <begin position="2650"/>
        <end position="2922"/>
    </location>
</feature>
<dbReference type="PROSITE" id="PS52019">
    <property type="entry name" value="PKS_MFAS_DH"/>
    <property type="match status" value="2"/>
</dbReference>
<dbReference type="Pfam" id="PF00109">
    <property type="entry name" value="ketoacyl-synt"/>
    <property type="match status" value="2"/>
</dbReference>
<sequence>MANDEKLLEYLKRVTTDLQQARTRLKEVEGREGEPIAIIAMACRYPGGVTSPEDLWRLVADGTDAISEFPADRGWNLDGLHDHDAGRTGTSYVSEGGFVNDVTGFDPGFFGISPKEARAMDPQQRLMLEVCWEAFERAGVDPLSVRGDHVGVFAGSGMQDYAYVLDAAPELAEAYMTTASASSVIAGRVSYTLGLEGPAVTIDTACSSSLVALHLAAQALRREECSLALAGGVMVMSTPGPFIVFSRQRGLAPDGRCKSFSDDADGTGWSEGAGMLLLERLSDARRHGHPVLAVVRGSAVNQDGASNGLTAPNGNAQQRVIRQALAGARLRADEVDVVEGHGTGTTLGDPIEAQALLATYGRARAEGRPLWLGSLKSNIGHAQAAAGVGGVIKMVEAMRHGLMPKTLHVSEPSSHVDWTAGEVRLLTDAVAWPQNGHPRRAGVSSFGVSGTNAHVIIEEAPRDEPPATDETAVPDRDPRSRPAGRLLPWPVSGHGESGLRAQARRLLEHVEARPELSPADVGFSLATSRAALENRAVVVGQDRAELLRGLAALAGGEAVPGVHAGTPLAGGTAFLFTGQGAQRLGMGRQLHAGFPVFAEAFDAAVNALDEHLARHLDGQADKPVTGSLREVLWGSDATALDQTVFAQAGLFAFEVALFRLLESWGVRPDFVAGHSIGEVAAAHVAGVMSLADAAALVAARGALMQALPRGGAMVAIAAGEDEVAAVLDVRAGSALVGIAAVNGPSSVVLSGDERTVLRVAAEFEAAGRKVRRLRVSHAFHSPLMDPMLTAFAQVVGELSLSRPDIPVVSAVTGQPAEGLDSPGYWVRHVREPVRFCDAVRALEINGVTRFVELGPDAVLSAIAGDCLADAEDAVLAATSRRGRDEEDELVRGLCQAYAGGVAVDWPAFFAGTGARRVDLPTYAFQHKRYWVDATAGAGDVGAVGLEVAEHPLLGAVVPSADSDGVMLTGSLSAGTHPWLAEHAVNGATLLPGTGLLELAVRAGDEVGCGVVEELTLGTPLLLPERGAVAVQVVVGASDESGRRSVRIYSRAPGAEWTPHAEGVLAPWGRAPAFEPGEWPPAEVGGQDHDAAGRRPGRTFAEVTLPEQIHDQGKRFGLHPALLDAALREALTADRDDQALVPVAWRGFTLHAIGADTLRLELSWRNENEASLRAADATGTAVASAESVTFAEPAGAARRAPSLYGVQWSPIPAGEAAGPPLARWEDLPPDGQVPGTVVLECATPDGEVPAAVRTLADQVLGTVQAWLADDRYASSKLVVVTRHAVTIDGGDATDVVQAPVWGVVRAAQAENPGRFGLVDIDGAPASAGAVQAAVATAEPETAVREGRVLVPRLARVDRPLEQPAPASPWRGTVLVTGGTTGLGALVARHLVAEHGARRLVLTSRRGMDAPGAAELVAELTATGAEVDVVACDVGDRDAVARLLAGIPAEHPLTGVVHAAGVVDNGLTEALTPERMDTVLRPKVDAAWHLHELTEHLDLSAFVLFSSAGGLVLAAGQGNYAAANVFLDALAARRRASGLPATAIAWGLWGVQTGLADSLADAEQRMRREGLPALPTEDGLALFDAAVATGETAPVALRVDRTVLRSRTDELPALLRGLVPARARQAAASGRAAVTSNLERRLAGLADDERDAVLLDMVRGLVAGVLGHDTMDEIEPGRAFQELGFDSLAAVELRNRLNTATGLRLPTSLVFDHPNARAVARYLAATVGGTADAATGPVTAQRTSSDDDPIAIVAMACRYPGGVASPDDLWRIVAEARDVITPFPDDRGWDIEELYDPAAQRPNTSHTREGGFLHDAADFDPAFFGISPNEALIMDPQQRLLLETSWEAFERAGIDPESLRGSKTGVFAGLSYHDYAANSGTGAIASGRVSYVFGLEGPAVTVDTACSSSLVALHLAVQALRSGECSLALAGGVTVMATPEVFVQFTRQRGMSRDGRTKPFAAAADGTSWAEGVGVLLVERLSDARKNGHRVLAVVRGTAINQDGASNGLTAPNGPSQRRVIRQALANAGVPASEVDAVEAHGTGTTLGDPIEAQALLATYGQDRDRPLWLGSIKSNIGHTQAAAGVASVIKVVQAMRHGVMPKTLHVDEPTPHVDWSAGDVRLLTEAREWPQNGHPRRAGVSSFGISGTNAHVIIEQAPSSDAETAAPEEKRDGEPAIPWVLSGKTEHALRSQAERLLSHLGTETGQSPLDIGYSLAKDRTLLDHRAVVLGTGPDDFRRGLAALAEGETAPGLHAGAPVKGGTALLFTGQGAQRPGMGRELHAKFPVFAEAFDAAVAELDWHLAGHLNGHVHGQVAGSVRDVLWGSDAAALDRTVFAQAGLFAFEVALFRLVESWGVRPDFVAGHSIGEVAAAHVAGVMSLADAAALVAARGGLMQALPSGGAMVAIGAGEDEVTAALEARTGCALVGIAAVNGPASAVVSGDERAVLEIAGEFEASGRKVRRLRVSHAFHSPLMDPMLAEFGSVVQGLSFSAPRVPVVSALTGELAEGLDTPEYWVRHVREPVRFADAVRTLESNGVTRFVEVGPDAVLSGMGAACVADDGRSVFVPLTRRDGDEAREVLSALASCHVRGVPVAWERFFSGRGARSVDLPTYAFQRQRFWLNSLDYWRDAWAGASTGSGDVASAGLDVPGHPLLGAVVASPDSDAYVMTGRLSVAAQPWLADHVFGDMVIFPGTGFVELAIRAGDQAGCATVDELTILSPLVLPDRGGVALQVVVGPGDAAGARSVDVYSRGEDDAAAWTRHATGSLVPGAAAPSFDLSAWPPPGATSVDLKGFYETTAEAGLAYGPAFQGLNAVWTSGEDVYAEITLPAPVEEQAGAFGIHPAILDAGLHAAMFTGTLGDQAALPFAWSQVTLHATGASHLRVRLSPAGRGALELVAADGTGRPVASAASLTLRPVSAEQLATARPAFHDSLFQVEWSPVALPAAEPITVAEWDALTGEVPVPEVVILAVEGGDDAAAVRAALHRTLEAVRNWLADDRFADSTLIVRTRGATALPGGEPHDLAGAAVCGLVRSAQSENPGRIVLVDVDDSADLPAAASSILASGEPQLMVRDAVAYAARLARVPAGPAVDASVFDDGGTVLVTGGTGALGRLVARHLVQSRGVRSLILASRRGPSAPGATELRSELAELGAEVTMVACDLADRAAAAELLSGLSLTGVVHLAGVLDDGVIGSLTPERVDAVLRPKVDAALNLHELTQSMKLTAFVMFSGAAGVLGVAGQGNYAAANSFLDALALRRRAAGLPAQSLAWGLWDVGDGMAGTLSETDQQRVGRTGGRSLDAGQALRLFDVATALDAAVLVPARVDLDVMRDRAETPALFRGLVRGVRRRTAEAGSDAPATLRHRLAGLPEDERAAALLDAVRAEAAVILGHAGPSAIEPDKAFNELGFDSLSAVEFRNRINSVTGLRLPPTLVFDYPSARDLAEHIGAELAPEKGRDGAAGPGEDQVRKILQSIPLSRIRDSGLMEGLLQLAGVRAEHATADDGGGGGGESIDVMDADSLISMALDTADLDDETWEA</sequence>
<dbReference type="InterPro" id="IPR050091">
    <property type="entry name" value="PKS_NRPS_Biosynth_Enz"/>
</dbReference>
<feature type="domain" description="Ketosynthase family 3 (KS3)" evidence="12">
    <location>
        <begin position="33"/>
        <end position="459"/>
    </location>
</feature>
<dbReference type="Pfam" id="PF08659">
    <property type="entry name" value="KR"/>
    <property type="match status" value="2"/>
</dbReference>